<dbReference type="SUPFAM" id="SSF75304">
    <property type="entry name" value="Amidase signature (AS) enzymes"/>
    <property type="match status" value="1"/>
</dbReference>
<name>A0A158KJ58_9BURK</name>
<sequence length="122" mass="13496">MKVTGLIYQKIQLRRLAYKGRLEAMFQRVDLLLTPVGGTADTTAARMLRFGEEPELISSMLRYTCPFDMSGSPTITMPAGFNAAGAPMAIQLVGRHFDEQLLVQVGDAYQQATAWHKAHPVL</sequence>
<dbReference type="PANTHER" id="PTHR11895">
    <property type="entry name" value="TRANSAMIDASE"/>
    <property type="match status" value="1"/>
</dbReference>
<dbReference type="AlphaFoldDB" id="A0A158KJ58"/>
<evidence type="ECO:0000313" key="2">
    <source>
        <dbReference type="EMBL" id="SAL81182.1"/>
    </source>
</evidence>
<dbReference type="Gene3D" id="3.90.1300.10">
    <property type="entry name" value="Amidase signature (AS) domain"/>
    <property type="match status" value="1"/>
</dbReference>
<keyword evidence="3" id="KW-1185">Reference proteome</keyword>
<accession>A0A158KJ58</accession>
<proteinExistence type="predicted"/>
<organism evidence="2 3">
    <name type="scientific">Caballeronia arvi</name>
    <dbReference type="NCBI Taxonomy" id="1777135"/>
    <lineage>
        <taxon>Bacteria</taxon>
        <taxon>Pseudomonadati</taxon>
        <taxon>Pseudomonadota</taxon>
        <taxon>Betaproteobacteria</taxon>
        <taxon>Burkholderiales</taxon>
        <taxon>Burkholderiaceae</taxon>
        <taxon>Caballeronia</taxon>
    </lineage>
</organism>
<dbReference type="PANTHER" id="PTHR11895:SF176">
    <property type="entry name" value="AMIDASE AMID-RELATED"/>
    <property type="match status" value="1"/>
</dbReference>
<evidence type="ECO:0000313" key="3">
    <source>
        <dbReference type="Proteomes" id="UP000055019"/>
    </source>
</evidence>
<protein>
    <submittedName>
        <fullName evidence="2">Glutamyl-tRNA</fullName>
    </submittedName>
</protein>
<comment type="caution">
    <text evidence="2">The sequence shown here is derived from an EMBL/GenBank/DDBJ whole genome shotgun (WGS) entry which is preliminary data.</text>
</comment>
<dbReference type="InterPro" id="IPR023631">
    <property type="entry name" value="Amidase_dom"/>
</dbReference>
<gene>
    <name evidence="2" type="ORF">AWB74_05884</name>
</gene>
<feature type="domain" description="Amidase" evidence="1">
    <location>
        <begin position="7"/>
        <end position="102"/>
    </location>
</feature>
<reference evidence="2" key="1">
    <citation type="submission" date="2016-01" db="EMBL/GenBank/DDBJ databases">
        <authorList>
            <person name="Peeters C."/>
        </authorList>
    </citation>
    <scope>NUCLEOTIDE SEQUENCE [LARGE SCALE GENOMIC DNA]</scope>
    <source>
        <strain evidence="2">LMG 29317</strain>
    </source>
</reference>
<dbReference type="Pfam" id="PF01425">
    <property type="entry name" value="Amidase"/>
    <property type="match status" value="1"/>
</dbReference>
<dbReference type="InterPro" id="IPR000120">
    <property type="entry name" value="Amidase"/>
</dbReference>
<dbReference type="InterPro" id="IPR036928">
    <property type="entry name" value="AS_sf"/>
</dbReference>
<evidence type="ECO:0000259" key="1">
    <source>
        <dbReference type="Pfam" id="PF01425"/>
    </source>
</evidence>
<dbReference type="EMBL" id="FCOM02000036">
    <property type="protein sequence ID" value="SAL81182.1"/>
    <property type="molecule type" value="Genomic_DNA"/>
</dbReference>
<dbReference type="GO" id="GO:0003824">
    <property type="term" value="F:catalytic activity"/>
    <property type="evidence" value="ECO:0007669"/>
    <property type="project" value="InterPro"/>
</dbReference>
<dbReference type="Proteomes" id="UP000055019">
    <property type="component" value="Unassembled WGS sequence"/>
</dbReference>